<evidence type="ECO:0000256" key="2">
    <source>
        <dbReference type="SAM" id="MobiDB-lite"/>
    </source>
</evidence>
<accession>A0A139ALB0</accession>
<keyword evidence="1" id="KW-0863">Zinc-finger</keyword>
<feature type="region of interest" description="Disordered" evidence="2">
    <location>
        <begin position="91"/>
        <end position="121"/>
    </location>
</feature>
<protein>
    <recommendedName>
        <fullName evidence="3">C2H2-type domain-containing protein</fullName>
    </recommendedName>
</protein>
<keyword evidence="1" id="KW-0479">Metal-binding</keyword>
<dbReference type="OrthoDB" id="10534694at2759"/>
<feature type="compositionally biased region" description="Basic and acidic residues" evidence="2">
    <location>
        <begin position="227"/>
        <end position="237"/>
    </location>
</feature>
<dbReference type="EMBL" id="KQ965748">
    <property type="protein sequence ID" value="KXS17205.1"/>
    <property type="molecule type" value="Genomic_DNA"/>
</dbReference>
<keyword evidence="5" id="KW-1185">Reference proteome</keyword>
<feature type="region of interest" description="Disordered" evidence="2">
    <location>
        <begin position="227"/>
        <end position="264"/>
    </location>
</feature>
<sequence>MNDEFYALSAAAATLEASESLSVGSGRRVTSEAQEREESESTFEFSEYDGDSPGDNDDPSLDTIVVQRSWACPAPVLRSIATPHGFTSAQINESHKISKTEASVSIPEPKRKSPSPGMDLDDDTSALFSTGSYDPSESGRMGVLLNPQDTKGIQLVEMYDVDPKLLPPELAYHRPVQFTRVGDDTSVSKRVFKDVKSASQKLKDMRLPFVCSFCSRAFSRKAKATRHESTCRRDSGLRRTPPVTSAHATSAPSGTPYPPRSAKRMSLDARSMPMRGSHGSSSDEYQARVAVGPASWPGINAGWMGMQDVMMEDGEEGDEMDSGKKVWPA</sequence>
<gene>
    <name evidence="4" type="ORF">M427DRAFT_68614</name>
</gene>
<evidence type="ECO:0000259" key="3">
    <source>
        <dbReference type="PROSITE" id="PS50157"/>
    </source>
</evidence>
<feature type="compositionally biased region" description="Acidic residues" evidence="2">
    <location>
        <begin position="37"/>
        <end position="60"/>
    </location>
</feature>
<evidence type="ECO:0000313" key="5">
    <source>
        <dbReference type="Proteomes" id="UP000070544"/>
    </source>
</evidence>
<feature type="compositionally biased region" description="Polar residues" evidence="2">
    <location>
        <begin position="242"/>
        <end position="253"/>
    </location>
</feature>
<proteinExistence type="predicted"/>
<name>A0A139ALB0_GONPJ</name>
<dbReference type="GO" id="GO:0008270">
    <property type="term" value="F:zinc ion binding"/>
    <property type="evidence" value="ECO:0007669"/>
    <property type="project" value="UniProtKB-KW"/>
</dbReference>
<feature type="domain" description="C2H2-type" evidence="3">
    <location>
        <begin position="209"/>
        <end position="239"/>
    </location>
</feature>
<reference evidence="4 5" key="1">
    <citation type="journal article" date="2015" name="Genome Biol. Evol.">
        <title>Phylogenomic analyses indicate that early fungi evolved digesting cell walls of algal ancestors of land plants.</title>
        <authorList>
            <person name="Chang Y."/>
            <person name="Wang S."/>
            <person name="Sekimoto S."/>
            <person name="Aerts A.L."/>
            <person name="Choi C."/>
            <person name="Clum A."/>
            <person name="LaButti K.M."/>
            <person name="Lindquist E.A."/>
            <person name="Yee Ngan C."/>
            <person name="Ohm R.A."/>
            <person name="Salamov A.A."/>
            <person name="Grigoriev I.V."/>
            <person name="Spatafora J.W."/>
            <person name="Berbee M.L."/>
        </authorList>
    </citation>
    <scope>NUCLEOTIDE SEQUENCE [LARGE SCALE GENOMIC DNA]</scope>
    <source>
        <strain evidence="4 5">JEL478</strain>
    </source>
</reference>
<dbReference type="AlphaFoldDB" id="A0A139ALB0"/>
<evidence type="ECO:0000256" key="1">
    <source>
        <dbReference type="PROSITE-ProRule" id="PRU00042"/>
    </source>
</evidence>
<dbReference type="InterPro" id="IPR013087">
    <property type="entry name" value="Znf_C2H2_type"/>
</dbReference>
<dbReference type="PROSITE" id="PS50157">
    <property type="entry name" value="ZINC_FINGER_C2H2_2"/>
    <property type="match status" value="1"/>
</dbReference>
<keyword evidence="1" id="KW-0862">Zinc</keyword>
<evidence type="ECO:0000313" key="4">
    <source>
        <dbReference type="EMBL" id="KXS17205.1"/>
    </source>
</evidence>
<dbReference type="Proteomes" id="UP000070544">
    <property type="component" value="Unassembled WGS sequence"/>
</dbReference>
<feature type="region of interest" description="Disordered" evidence="2">
    <location>
        <begin position="17"/>
        <end position="62"/>
    </location>
</feature>
<organism evidence="4 5">
    <name type="scientific">Gonapodya prolifera (strain JEL478)</name>
    <name type="common">Monoblepharis prolifera</name>
    <dbReference type="NCBI Taxonomy" id="1344416"/>
    <lineage>
        <taxon>Eukaryota</taxon>
        <taxon>Fungi</taxon>
        <taxon>Fungi incertae sedis</taxon>
        <taxon>Chytridiomycota</taxon>
        <taxon>Chytridiomycota incertae sedis</taxon>
        <taxon>Monoblepharidomycetes</taxon>
        <taxon>Monoblepharidales</taxon>
        <taxon>Gonapodyaceae</taxon>
        <taxon>Gonapodya</taxon>
    </lineage>
</organism>